<organism evidence="3">
    <name type="scientific">Amphora coffeiformis</name>
    <dbReference type="NCBI Taxonomy" id="265554"/>
    <lineage>
        <taxon>Eukaryota</taxon>
        <taxon>Sar</taxon>
        <taxon>Stramenopiles</taxon>
        <taxon>Ochrophyta</taxon>
        <taxon>Bacillariophyta</taxon>
        <taxon>Bacillariophyceae</taxon>
        <taxon>Bacillariophycidae</taxon>
        <taxon>Thalassiophysales</taxon>
        <taxon>Catenulaceae</taxon>
        <taxon>Amphora</taxon>
    </lineage>
</organism>
<reference evidence="3" key="1">
    <citation type="submission" date="2021-01" db="EMBL/GenBank/DDBJ databases">
        <authorList>
            <person name="Corre E."/>
            <person name="Pelletier E."/>
            <person name="Niang G."/>
            <person name="Scheremetjew M."/>
            <person name="Finn R."/>
            <person name="Kale V."/>
            <person name="Holt S."/>
            <person name="Cochrane G."/>
            <person name="Meng A."/>
            <person name="Brown T."/>
            <person name="Cohen L."/>
        </authorList>
    </citation>
    <scope>NUCLEOTIDE SEQUENCE</scope>
    <source>
        <strain evidence="3">CCMP127</strain>
    </source>
</reference>
<protein>
    <recommendedName>
        <fullName evidence="2">RING-type domain-containing protein</fullName>
    </recommendedName>
</protein>
<dbReference type="Gene3D" id="3.30.40.10">
    <property type="entry name" value="Zinc/RING finger domain, C3HC4 (zinc finger)"/>
    <property type="match status" value="1"/>
</dbReference>
<name>A0A7S3LAE0_9STRA</name>
<sequence>MTETCTKIPPMEGWNAVDNISIGGDCNYGSNPPPTLSYAAIHTQPSWPENHAHKAKEVLEASEHKLIHHMKTADTMLGSLQMDKCKAEQEIKIAEERLAKVERITERLCDDCFRVLPVLGKDFSSPHGVNDIDNGSEDTTTTTTTPCRRSCLACGKPVDLPPAALSVPPLVSTSLQAADRALQYFENPQQQCHEGTSLVNTHTVSPWQSRHVTNPYSMVGTPSKAPSLSKLVQKCDYLIAARDSVRAAQHHLENIQDAVHQWTVYRQEHRTKVDQVKATLLEVEDRVRKAALPKCIICEDRPKQIVFQCGHQCCAPCADQLTTCHTCRVQIVQRIKLYD</sequence>
<accession>A0A7S3LAE0</accession>
<evidence type="ECO:0000259" key="2">
    <source>
        <dbReference type="PROSITE" id="PS50089"/>
    </source>
</evidence>
<dbReference type="Pfam" id="PF13920">
    <property type="entry name" value="zf-C3HC4_3"/>
    <property type="match status" value="1"/>
</dbReference>
<feature type="domain" description="RING-type" evidence="2">
    <location>
        <begin position="295"/>
        <end position="328"/>
    </location>
</feature>
<gene>
    <name evidence="3" type="ORF">ACOF00016_LOCUS14202</name>
</gene>
<keyword evidence="1" id="KW-0479">Metal-binding</keyword>
<dbReference type="InterPro" id="IPR013083">
    <property type="entry name" value="Znf_RING/FYVE/PHD"/>
</dbReference>
<dbReference type="PROSITE" id="PS50089">
    <property type="entry name" value="ZF_RING_2"/>
    <property type="match status" value="1"/>
</dbReference>
<dbReference type="EMBL" id="HBIM01018552">
    <property type="protein sequence ID" value="CAE0417271.1"/>
    <property type="molecule type" value="Transcribed_RNA"/>
</dbReference>
<keyword evidence="1" id="KW-0863">Zinc-finger</keyword>
<keyword evidence="1" id="KW-0862">Zinc</keyword>
<dbReference type="AlphaFoldDB" id="A0A7S3LAE0"/>
<dbReference type="GO" id="GO:0008270">
    <property type="term" value="F:zinc ion binding"/>
    <property type="evidence" value="ECO:0007669"/>
    <property type="project" value="UniProtKB-KW"/>
</dbReference>
<evidence type="ECO:0000313" key="3">
    <source>
        <dbReference type="EMBL" id="CAE0417271.1"/>
    </source>
</evidence>
<evidence type="ECO:0000256" key="1">
    <source>
        <dbReference type="PROSITE-ProRule" id="PRU00175"/>
    </source>
</evidence>
<dbReference type="InterPro" id="IPR001841">
    <property type="entry name" value="Znf_RING"/>
</dbReference>
<proteinExistence type="predicted"/>